<keyword evidence="8" id="KW-0445">Lipid transport</keyword>
<evidence type="ECO:0000256" key="5">
    <source>
        <dbReference type="ARBA" id="ARBA00022692"/>
    </source>
</evidence>
<dbReference type="Pfam" id="PF22314">
    <property type="entry name" value="NPC1_MLD"/>
    <property type="match status" value="1"/>
</dbReference>
<dbReference type="NCBIfam" id="TIGR00917">
    <property type="entry name" value="2A060601"/>
    <property type="match status" value="1"/>
</dbReference>
<comment type="similarity">
    <text evidence="2">Belongs to the patched family.</text>
</comment>
<evidence type="ECO:0000256" key="1">
    <source>
        <dbReference type="ARBA" id="ARBA00004127"/>
    </source>
</evidence>
<evidence type="ECO:0000256" key="2">
    <source>
        <dbReference type="ARBA" id="ARBA00005585"/>
    </source>
</evidence>
<evidence type="ECO:0000256" key="3">
    <source>
        <dbReference type="ARBA" id="ARBA00022448"/>
    </source>
</evidence>
<organism evidence="18 19">
    <name type="scientific">Golovinomyces cichoracearum</name>
    <dbReference type="NCBI Taxonomy" id="62708"/>
    <lineage>
        <taxon>Eukaryota</taxon>
        <taxon>Fungi</taxon>
        <taxon>Dikarya</taxon>
        <taxon>Ascomycota</taxon>
        <taxon>Pezizomycotina</taxon>
        <taxon>Leotiomycetes</taxon>
        <taxon>Erysiphales</taxon>
        <taxon>Erysiphaceae</taxon>
        <taxon>Golovinomyces</taxon>
    </lineage>
</organism>
<feature type="transmembrane region" description="Helical" evidence="15">
    <location>
        <begin position="716"/>
        <end position="735"/>
    </location>
</feature>
<dbReference type="Pfam" id="PF12349">
    <property type="entry name" value="Sterol-sensing"/>
    <property type="match status" value="1"/>
</dbReference>
<evidence type="ECO:0000256" key="15">
    <source>
        <dbReference type="SAM" id="Phobius"/>
    </source>
</evidence>
<keyword evidence="6 16" id="KW-0732">Signal</keyword>
<dbReference type="GO" id="GO:0032934">
    <property type="term" value="F:sterol binding"/>
    <property type="evidence" value="ECO:0007669"/>
    <property type="project" value="TreeGrafter"/>
</dbReference>
<keyword evidence="9" id="KW-0443">Lipid metabolism</keyword>
<evidence type="ECO:0000256" key="14">
    <source>
        <dbReference type="ARBA" id="ARBA00023221"/>
    </source>
</evidence>
<evidence type="ECO:0000313" key="18">
    <source>
        <dbReference type="EMBL" id="RKF54727.1"/>
    </source>
</evidence>
<accession>A0A420HBC0</accession>
<gene>
    <name evidence="18" type="ORF">GcM3_207011</name>
</gene>
<evidence type="ECO:0000256" key="4">
    <source>
        <dbReference type="ARBA" id="ARBA00022548"/>
    </source>
</evidence>
<feature type="signal peptide" evidence="16">
    <location>
        <begin position="1"/>
        <end position="19"/>
    </location>
</feature>
<feature type="transmembrane region" description="Helical" evidence="15">
    <location>
        <begin position="1218"/>
        <end position="1241"/>
    </location>
</feature>
<dbReference type="AlphaFoldDB" id="A0A420HBC0"/>
<name>A0A420HBC0_9PEZI</name>
<protein>
    <submittedName>
        <fullName evidence="18">NPC intracellular cholesterol transporter 1-related protein 1</fullName>
    </submittedName>
</protein>
<feature type="transmembrane region" description="Helical" evidence="15">
    <location>
        <begin position="664"/>
        <end position="686"/>
    </location>
</feature>
<feature type="transmembrane region" description="Helical" evidence="15">
    <location>
        <begin position="1131"/>
        <end position="1156"/>
    </location>
</feature>
<dbReference type="InterPro" id="IPR053956">
    <property type="entry name" value="NPC1_MLD"/>
</dbReference>
<evidence type="ECO:0000256" key="11">
    <source>
        <dbReference type="ARBA" id="ARBA00023157"/>
    </source>
</evidence>
<keyword evidence="3" id="KW-0813">Transport</keyword>
<dbReference type="GO" id="GO:0016020">
    <property type="term" value="C:membrane"/>
    <property type="evidence" value="ECO:0007669"/>
    <property type="project" value="InterPro"/>
</dbReference>
<dbReference type="FunFam" id="1.20.1640.10:FF:000008">
    <property type="entry name" value="NPC intracellular cholesterol transporter 1"/>
    <property type="match status" value="1"/>
</dbReference>
<evidence type="ECO:0000256" key="10">
    <source>
        <dbReference type="ARBA" id="ARBA00023136"/>
    </source>
</evidence>
<dbReference type="GO" id="GO:0015918">
    <property type="term" value="P:sterol transport"/>
    <property type="evidence" value="ECO:0007669"/>
    <property type="project" value="TreeGrafter"/>
</dbReference>
<evidence type="ECO:0000256" key="6">
    <source>
        <dbReference type="ARBA" id="ARBA00022729"/>
    </source>
</evidence>
<evidence type="ECO:0000256" key="9">
    <source>
        <dbReference type="ARBA" id="ARBA00023098"/>
    </source>
</evidence>
<dbReference type="Proteomes" id="UP000283383">
    <property type="component" value="Unassembled WGS sequence"/>
</dbReference>
<dbReference type="EMBL" id="MCBQ01020730">
    <property type="protein sequence ID" value="RKF54727.1"/>
    <property type="molecule type" value="Genomic_DNA"/>
</dbReference>
<evidence type="ECO:0000256" key="7">
    <source>
        <dbReference type="ARBA" id="ARBA00022989"/>
    </source>
</evidence>
<keyword evidence="5 15" id="KW-0812">Transmembrane</keyword>
<comment type="subcellular location">
    <subcellularLocation>
        <location evidence="1">Endomembrane system</location>
        <topology evidence="1">Multi-pass membrane protein</topology>
    </subcellularLocation>
</comment>
<feature type="transmembrane region" description="Helical" evidence="15">
    <location>
        <begin position="1105"/>
        <end position="1125"/>
    </location>
</feature>
<dbReference type="PROSITE" id="PS50156">
    <property type="entry name" value="SSD"/>
    <property type="match status" value="1"/>
</dbReference>
<keyword evidence="10 15" id="KW-0472">Membrane</keyword>
<evidence type="ECO:0000313" key="19">
    <source>
        <dbReference type="Proteomes" id="UP000283383"/>
    </source>
</evidence>
<keyword evidence="11" id="KW-1015">Disulfide bond</keyword>
<feature type="transmembrane region" description="Helical" evidence="15">
    <location>
        <begin position="634"/>
        <end position="658"/>
    </location>
</feature>
<keyword evidence="4" id="KW-0153">Cholesterol metabolism</keyword>
<dbReference type="GO" id="GO:0008203">
    <property type="term" value="P:cholesterol metabolic process"/>
    <property type="evidence" value="ECO:0007669"/>
    <property type="project" value="UniProtKB-KW"/>
</dbReference>
<dbReference type="PANTHER" id="PTHR45727">
    <property type="entry name" value="NPC INTRACELLULAR CHOLESTEROL TRANSPORTER 1"/>
    <property type="match status" value="1"/>
</dbReference>
<dbReference type="Gene3D" id="1.20.1640.10">
    <property type="entry name" value="Multidrug efflux transporter AcrB transmembrane domain"/>
    <property type="match status" value="2"/>
</dbReference>
<keyword evidence="14" id="KW-0753">Steroid metabolism</keyword>
<feature type="transmembrane region" description="Helical" evidence="15">
    <location>
        <begin position="741"/>
        <end position="765"/>
    </location>
</feature>
<feature type="chain" id="PRO_5019551325" evidence="16">
    <location>
        <begin position="20"/>
        <end position="1278"/>
    </location>
</feature>
<dbReference type="GO" id="GO:0005319">
    <property type="term" value="F:lipid transporter activity"/>
    <property type="evidence" value="ECO:0007669"/>
    <property type="project" value="InterPro"/>
</dbReference>
<dbReference type="Pfam" id="PF16414">
    <property type="entry name" value="NPC1_N"/>
    <property type="match status" value="1"/>
</dbReference>
<dbReference type="PANTHER" id="PTHR45727:SF2">
    <property type="entry name" value="NPC INTRACELLULAR CHOLESTEROL TRANSPORTER 1"/>
    <property type="match status" value="1"/>
</dbReference>
<keyword evidence="13" id="KW-0325">Glycoprotein</keyword>
<sequence length="1278" mass="141817">MRGLWRLTAVVALASQVLGTPFTERHETGRCSIRGNCGGGGLFSPSLPCSDNGLAKEPQSKLRSKLVEICGPKWSTGPVCCDEDQIQTLSENLDRAKSFISTCPACKDNFFNLFCTFTCSPDQSLFVNVTHAENFEGNLRVTQLDHLVSTDYASSFFESCKNVKFGPTNTNAIDFIGGGSKNYNELLKFLGKKNPPFGSPFQMNFPVPEEYPEKGMMPPLMIAKKCNDEDQNFRCACVDCPAVCPLLTKAPDTNSCHIGRLPCLSFSAIFIYSILVIISIIAVSSHIIWGKHTQKRAERLRLLQDTTPSDDEDEDDMLHNREICNCPPKTYWLNSICDDAFSRLGYTAATFPGITLLLSVTIICILSIGWVRFEVERDPTKLWVSPKSVAAQEKQFFDENFGPFYRVEQAFLANDTYSGVSGPVLSYETLEWWIDAEKRISELQGPETGSTLDDVCFKPTGKGCVVQSVTAYFGKNIKAWKPSTWKGRLQECVNSPVSCLPEFGQPIDPKLILGRNKFYNNNPSDAPAIITTWVLTNYPEGSQNIKRSIDWEVSMRSMLLSLQKEASSRGLRLSFSTETSLEQELNKSTNTDSRIIILSYIVMFIYVSLALGSTNLSLRSFFKTPASSLVEMKFTLGVVGIAIVLMSMSASIGLFSVMGIKVTLIIAEVIPFIVLAVGVDNIFLIVHEFERVNISHADAPIEDRIAKTLGRIGPSILLSVLNETIAFSLGSFVGMPAVKNFAIYATGAVLINAILQVTMFVSVLSMNQRRIEDNRADCFPCIQIKSAGVQLGDDNNDTPLHAYHFDSQNESMLQQFIRRIYAPAVLGKKTKLAIVFGFLGLFTASISLVPEVSLGLDQRYAVPDDSYLVPYFTDVYQYLESGPPVYFVTRSLNITQRSHQQQLCSRFTTCKSQSLTNILEQERKRPNISYISSTTASWIDDFFRWLDPSLQSCCVESGKTCFEGRQPPWNITLSGMPEGDEFTHYLNKWIDAPSNEDCPLGGKAPYSKSLVVDTKDNTIPASHFRTSHTPLRSQNDYISAYASARRISQTISILNQIEVFPYSVFYIFFDQYTTIVRLSVTLLGSALVLIFLISSILLGSLQTAFVVTFTVIMIVVDVIGTMALFKISLNAVSLVNLIICVGIGVEFCSHIARSFMFPSRSMAERAQNKFSGRDARAWTALVGVGSSVFSGITVTKLLGVVVLAFTRSKIFDIYYFRIWLALVIFAAIHALVFLPVALSFIGGAGYGDPQTDGGLEEDLANRRYRAFLPDVDDSDDEN</sequence>
<keyword evidence="19" id="KW-1185">Reference proteome</keyword>
<dbReference type="InterPro" id="IPR053958">
    <property type="entry name" value="HMGCR/SNAP/NPC1-like_SSD"/>
</dbReference>
<dbReference type="FunFam" id="1.20.1640.10:FF:000029">
    <property type="entry name" value="Putative Patched sphingolipid transporter"/>
    <property type="match status" value="1"/>
</dbReference>
<feature type="transmembrane region" description="Helical" evidence="15">
    <location>
        <begin position="351"/>
        <end position="371"/>
    </location>
</feature>
<feature type="transmembrane region" description="Helical" evidence="15">
    <location>
        <begin position="1051"/>
        <end position="1069"/>
    </location>
</feature>
<feature type="transmembrane region" description="Helical" evidence="15">
    <location>
        <begin position="595"/>
        <end position="613"/>
    </location>
</feature>
<keyword evidence="7 15" id="KW-1133">Transmembrane helix</keyword>
<dbReference type="InterPro" id="IPR000731">
    <property type="entry name" value="SSD"/>
</dbReference>
<comment type="caution">
    <text evidence="18">The sequence shown here is derived from an EMBL/GenBank/DDBJ whole genome shotgun (WGS) entry which is preliminary data.</text>
</comment>
<dbReference type="InterPro" id="IPR032190">
    <property type="entry name" value="NPC1_N"/>
</dbReference>
<evidence type="ECO:0000256" key="12">
    <source>
        <dbReference type="ARBA" id="ARBA00023166"/>
    </source>
</evidence>
<feature type="domain" description="SSD" evidence="17">
    <location>
        <begin position="592"/>
        <end position="766"/>
    </location>
</feature>
<dbReference type="GO" id="GO:0012505">
    <property type="term" value="C:endomembrane system"/>
    <property type="evidence" value="ECO:0007669"/>
    <property type="project" value="UniProtKB-SubCell"/>
</dbReference>
<evidence type="ECO:0000256" key="8">
    <source>
        <dbReference type="ARBA" id="ARBA00023055"/>
    </source>
</evidence>
<keyword evidence="12" id="KW-1207">Sterol metabolism</keyword>
<dbReference type="InterPro" id="IPR004765">
    <property type="entry name" value="NPC1-like"/>
</dbReference>
<feature type="transmembrane region" description="Helical" evidence="15">
    <location>
        <begin position="264"/>
        <end position="289"/>
    </location>
</feature>
<evidence type="ECO:0000259" key="17">
    <source>
        <dbReference type="PROSITE" id="PS50156"/>
    </source>
</evidence>
<proteinExistence type="inferred from homology"/>
<feature type="transmembrane region" description="Helical" evidence="15">
    <location>
        <begin position="1177"/>
        <end position="1206"/>
    </location>
</feature>
<evidence type="ECO:0000256" key="16">
    <source>
        <dbReference type="SAM" id="SignalP"/>
    </source>
</evidence>
<dbReference type="STRING" id="62708.A0A420HBC0"/>
<evidence type="ECO:0000256" key="13">
    <source>
        <dbReference type="ARBA" id="ARBA00023180"/>
    </source>
</evidence>
<feature type="transmembrane region" description="Helical" evidence="15">
    <location>
        <begin position="1075"/>
        <end position="1098"/>
    </location>
</feature>
<reference evidence="18 19" key="1">
    <citation type="journal article" date="2018" name="BMC Genomics">
        <title>Comparative genome analyses reveal sequence features reflecting distinct modes of host-adaptation between dicot and monocot powdery mildew.</title>
        <authorList>
            <person name="Wu Y."/>
            <person name="Ma X."/>
            <person name="Pan Z."/>
            <person name="Kale S.D."/>
            <person name="Song Y."/>
            <person name="King H."/>
            <person name="Zhang Q."/>
            <person name="Presley C."/>
            <person name="Deng X."/>
            <person name="Wei C.I."/>
            <person name="Xiao S."/>
        </authorList>
    </citation>
    <scope>NUCLEOTIDE SEQUENCE [LARGE SCALE GENOMIC DNA]</scope>
    <source>
        <strain evidence="18">UMSG3</strain>
    </source>
</reference>
<dbReference type="SUPFAM" id="SSF82866">
    <property type="entry name" value="Multidrug efflux transporter AcrB transmembrane domain"/>
    <property type="match status" value="2"/>
</dbReference>